<evidence type="ECO:0000256" key="2">
    <source>
        <dbReference type="SAM" id="SignalP"/>
    </source>
</evidence>
<dbReference type="EMBL" id="JAFIQS010000013">
    <property type="protein sequence ID" value="KAG5163994.1"/>
    <property type="molecule type" value="Genomic_DNA"/>
</dbReference>
<dbReference type="AlphaFoldDB" id="A0A8H7XR31"/>
<feature type="chain" id="PRO_5034047801" evidence="2">
    <location>
        <begin position="27"/>
        <end position="164"/>
    </location>
</feature>
<evidence type="ECO:0000256" key="1">
    <source>
        <dbReference type="SAM" id="MobiDB-lite"/>
    </source>
</evidence>
<protein>
    <submittedName>
        <fullName evidence="3">Uncharacterized protein</fullName>
    </submittedName>
</protein>
<accession>A0A8H7XR31</accession>
<feature type="region of interest" description="Disordered" evidence="1">
    <location>
        <begin position="40"/>
        <end position="61"/>
    </location>
</feature>
<keyword evidence="2" id="KW-0732">Signal</keyword>
<proteinExistence type="predicted"/>
<gene>
    <name evidence="3" type="ORF">JR316_011191</name>
</gene>
<sequence length="164" mass="18420">MFKHSFFTLSLYILQILSAGVIQALGAPNILRGRTAELPASNKVGGGGYDDESSASPPCHKFSWRPIVEQRDDSKGNAALESTLNDVGIMDGMSLMPRMTRQKNIESKRRKYRHPGKKGDGSEPDDQKPDLKPWRHKDKKYGNEKPEEKNAVLFDVQVTREQAH</sequence>
<feature type="region of interest" description="Disordered" evidence="1">
    <location>
        <begin position="91"/>
        <end position="164"/>
    </location>
</feature>
<organism evidence="3">
    <name type="scientific">Psilocybe cubensis</name>
    <name type="common">Psychedelic mushroom</name>
    <name type="synonym">Stropharia cubensis</name>
    <dbReference type="NCBI Taxonomy" id="181762"/>
    <lineage>
        <taxon>Eukaryota</taxon>
        <taxon>Fungi</taxon>
        <taxon>Dikarya</taxon>
        <taxon>Basidiomycota</taxon>
        <taxon>Agaricomycotina</taxon>
        <taxon>Agaricomycetes</taxon>
        <taxon>Agaricomycetidae</taxon>
        <taxon>Agaricales</taxon>
        <taxon>Agaricineae</taxon>
        <taxon>Strophariaceae</taxon>
        <taxon>Psilocybe</taxon>
    </lineage>
</organism>
<comment type="caution">
    <text evidence="3">The sequence shown here is derived from an EMBL/GenBank/DDBJ whole genome shotgun (WGS) entry which is preliminary data.</text>
</comment>
<reference evidence="3" key="1">
    <citation type="submission" date="2021-02" db="EMBL/GenBank/DDBJ databases">
        <title>Psilocybe cubensis genome.</title>
        <authorList>
            <person name="Mckernan K.J."/>
            <person name="Crawford S."/>
            <person name="Trippe A."/>
            <person name="Kane L.T."/>
            <person name="Mclaughlin S."/>
        </authorList>
    </citation>
    <scope>NUCLEOTIDE SEQUENCE [LARGE SCALE GENOMIC DNA]</scope>
    <source>
        <strain evidence="3">MGC-MH-2018</strain>
    </source>
</reference>
<name>A0A8H7XR31_PSICU</name>
<evidence type="ECO:0000313" key="3">
    <source>
        <dbReference type="EMBL" id="KAG5163994.1"/>
    </source>
</evidence>
<feature type="compositionally biased region" description="Basic and acidic residues" evidence="1">
    <location>
        <begin position="140"/>
        <end position="150"/>
    </location>
</feature>
<feature type="compositionally biased region" description="Basic and acidic residues" evidence="1">
    <location>
        <begin position="117"/>
        <end position="133"/>
    </location>
</feature>
<feature type="signal peptide" evidence="2">
    <location>
        <begin position="1"/>
        <end position="26"/>
    </location>
</feature>